<gene>
    <name evidence="4" type="ORF">B0A48_13812</name>
</gene>
<proteinExistence type="inferred from homology"/>
<dbReference type="GO" id="GO:0046872">
    <property type="term" value="F:metal ion binding"/>
    <property type="evidence" value="ECO:0007669"/>
    <property type="project" value="UniProtKB-UniRule"/>
</dbReference>
<dbReference type="PANTHER" id="PTHR12320:SF24">
    <property type="entry name" value="PROTEIN PHOSPHATASE"/>
    <property type="match status" value="1"/>
</dbReference>
<dbReference type="PROSITE" id="PS51746">
    <property type="entry name" value="PPM_2"/>
    <property type="match status" value="1"/>
</dbReference>
<reference evidence="5" key="1">
    <citation type="submission" date="2017-03" db="EMBL/GenBank/DDBJ databases">
        <title>Genomes of endolithic fungi from Antarctica.</title>
        <authorList>
            <person name="Coleine C."/>
            <person name="Masonjones S."/>
            <person name="Stajich J.E."/>
        </authorList>
    </citation>
    <scope>NUCLEOTIDE SEQUENCE [LARGE SCALE GENOMIC DNA]</scope>
    <source>
        <strain evidence="5">CCFEE 5527</strain>
    </source>
</reference>
<organism evidence="4 5">
    <name type="scientific">Cryoendolithus antarcticus</name>
    <dbReference type="NCBI Taxonomy" id="1507870"/>
    <lineage>
        <taxon>Eukaryota</taxon>
        <taxon>Fungi</taxon>
        <taxon>Dikarya</taxon>
        <taxon>Ascomycota</taxon>
        <taxon>Pezizomycotina</taxon>
        <taxon>Dothideomycetes</taxon>
        <taxon>Dothideomycetidae</taxon>
        <taxon>Cladosporiales</taxon>
        <taxon>Cladosporiaceae</taxon>
        <taxon>Cryoendolithus</taxon>
    </lineage>
</organism>
<evidence type="ECO:0000313" key="4">
    <source>
        <dbReference type="EMBL" id="OQO00463.1"/>
    </source>
</evidence>
<keyword evidence="1" id="KW-0464">Manganese</keyword>
<comment type="cofactor">
    <cofactor evidence="1">
        <name>Mg(2+)</name>
        <dbReference type="ChEBI" id="CHEBI:18420"/>
    </cofactor>
</comment>
<dbReference type="SMART" id="SM00332">
    <property type="entry name" value="PP2Cc"/>
    <property type="match status" value="1"/>
</dbReference>
<feature type="region of interest" description="Disordered" evidence="2">
    <location>
        <begin position="37"/>
        <end position="82"/>
    </location>
</feature>
<protein>
    <recommendedName>
        <fullName evidence="1">Protein phosphatase</fullName>
        <ecNumber evidence="1">3.1.3.16</ecNumber>
    </recommendedName>
</protein>
<dbReference type="SUPFAM" id="SSF81606">
    <property type="entry name" value="PP2C-like"/>
    <property type="match status" value="1"/>
</dbReference>
<comment type="catalytic activity">
    <reaction evidence="1">
        <text>O-phospho-L-threonyl-[protein] + H2O = L-threonyl-[protein] + phosphate</text>
        <dbReference type="Rhea" id="RHEA:47004"/>
        <dbReference type="Rhea" id="RHEA-COMP:11060"/>
        <dbReference type="Rhea" id="RHEA-COMP:11605"/>
        <dbReference type="ChEBI" id="CHEBI:15377"/>
        <dbReference type="ChEBI" id="CHEBI:30013"/>
        <dbReference type="ChEBI" id="CHEBI:43474"/>
        <dbReference type="ChEBI" id="CHEBI:61977"/>
        <dbReference type="EC" id="3.1.3.16"/>
    </reaction>
</comment>
<dbReference type="EC" id="3.1.3.16" evidence="1"/>
<keyword evidence="1" id="KW-0479">Metal-binding</keyword>
<comment type="caution">
    <text evidence="4">The sequence shown here is derived from an EMBL/GenBank/DDBJ whole genome shotgun (WGS) entry which is preliminary data.</text>
</comment>
<evidence type="ECO:0000259" key="3">
    <source>
        <dbReference type="PROSITE" id="PS51746"/>
    </source>
</evidence>
<keyword evidence="5" id="KW-1185">Reference proteome</keyword>
<dbReference type="Gene3D" id="3.60.40.10">
    <property type="entry name" value="PPM-type phosphatase domain"/>
    <property type="match status" value="1"/>
</dbReference>
<feature type="domain" description="PPM-type phosphatase" evidence="3">
    <location>
        <begin position="121"/>
        <end position="403"/>
    </location>
</feature>
<keyword evidence="1" id="KW-0904">Protein phosphatase</keyword>
<evidence type="ECO:0000256" key="1">
    <source>
        <dbReference type="RuleBase" id="RU366020"/>
    </source>
</evidence>
<keyword evidence="1" id="KW-0460">Magnesium</keyword>
<feature type="compositionally biased region" description="Polar residues" evidence="2">
    <location>
        <begin position="45"/>
        <end position="71"/>
    </location>
</feature>
<dbReference type="OrthoDB" id="25675at2759"/>
<dbReference type="PANTHER" id="PTHR12320">
    <property type="entry name" value="PROTEIN PHOSPHATASE 2C"/>
    <property type="match status" value="1"/>
</dbReference>
<dbReference type="EMBL" id="NAJO01000035">
    <property type="protein sequence ID" value="OQO00463.1"/>
    <property type="molecule type" value="Genomic_DNA"/>
</dbReference>
<dbReference type="InterPro" id="IPR036457">
    <property type="entry name" value="PPM-type-like_dom_sf"/>
</dbReference>
<dbReference type="InterPro" id="IPR001932">
    <property type="entry name" value="PPM-type_phosphatase-like_dom"/>
</dbReference>
<dbReference type="AlphaFoldDB" id="A0A1V8SMV3"/>
<comment type="similarity">
    <text evidence="1">Belongs to the PP2C family.</text>
</comment>
<dbReference type="InParanoid" id="A0A1V8SMV3"/>
<evidence type="ECO:0000256" key="2">
    <source>
        <dbReference type="SAM" id="MobiDB-lite"/>
    </source>
</evidence>
<keyword evidence="1" id="KW-0378">Hydrolase</keyword>
<name>A0A1V8SMV3_9PEZI</name>
<dbReference type="STRING" id="1507870.A0A1V8SMV3"/>
<dbReference type="FunFam" id="3.60.40.10:FF:000118">
    <property type="entry name" value="Phosphatase 2C-like domain-containing protein"/>
    <property type="match status" value="1"/>
</dbReference>
<feature type="region of interest" description="Disordered" evidence="2">
    <location>
        <begin position="103"/>
        <end position="124"/>
    </location>
</feature>
<accession>A0A1V8SMV3</accession>
<comment type="catalytic activity">
    <reaction evidence="1">
        <text>O-phospho-L-seryl-[protein] + H2O = L-seryl-[protein] + phosphate</text>
        <dbReference type="Rhea" id="RHEA:20629"/>
        <dbReference type="Rhea" id="RHEA-COMP:9863"/>
        <dbReference type="Rhea" id="RHEA-COMP:11604"/>
        <dbReference type="ChEBI" id="CHEBI:15377"/>
        <dbReference type="ChEBI" id="CHEBI:29999"/>
        <dbReference type="ChEBI" id="CHEBI:43474"/>
        <dbReference type="ChEBI" id="CHEBI:83421"/>
        <dbReference type="EC" id="3.1.3.16"/>
    </reaction>
</comment>
<comment type="cofactor">
    <cofactor evidence="1">
        <name>Mn(2+)</name>
        <dbReference type="ChEBI" id="CHEBI:29035"/>
    </cofactor>
</comment>
<dbReference type="InterPro" id="IPR039123">
    <property type="entry name" value="PPTC7"/>
</dbReference>
<dbReference type="GO" id="GO:0004722">
    <property type="term" value="F:protein serine/threonine phosphatase activity"/>
    <property type="evidence" value="ECO:0007669"/>
    <property type="project" value="UniProtKB-EC"/>
</dbReference>
<sequence>MPARIPGSIAVRSYQAYIASPLTLPKPLRIQLFHTTTTRLRDPHGQSNRSRNPQSGLSTPISEPSEATPSSLKAKPDTAPSTLSPFLFRTGYAAWPKRPPRPFPPPFFSPPSGSFSDPLSTHNRSHDRVNGVPILGVTNGDDALFAGERFLCVNDGVGAWGLKDRGCAGLWSRLVGHFWAGEVEGLAQGEKDVEKEGEGNGGGVVGALSRAFEKTKEALSEPNAWLGTTTVSSALLDGAAEGEGKAVLWVTQLGDCKVMVVRPSASIEENIIFRTEEQYHYFDCPRQLGTNSPDTPEINAVLDKVQVEEGDIVLAMSDGVTDNLWEHEIARILLEARDKWAQEHAGEAVAGSMKYAAREIVLEARKIAEDVFAESPYMEKGVEEGLAIEGGKRDDISVVVGIVERRKEGAG</sequence>
<dbReference type="Proteomes" id="UP000192596">
    <property type="component" value="Unassembled WGS sequence"/>
</dbReference>
<evidence type="ECO:0000313" key="5">
    <source>
        <dbReference type="Proteomes" id="UP000192596"/>
    </source>
</evidence>